<dbReference type="AlphaFoldDB" id="A0AAN9AQD8"/>
<keyword evidence="2" id="KW-0479">Metal-binding</keyword>
<evidence type="ECO:0000313" key="5">
    <source>
        <dbReference type="EMBL" id="KAK7091000.1"/>
    </source>
</evidence>
<dbReference type="GO" id="GO:0046872">
    <property type="term" value="F:metal ion binding"/>
    <property type="evidence" value="ECO:0007669"/>
    <property type="project" value="UniProtKB-KW"/>
</dbReference>
<evidence type="ECO:0000256" key="3">
    <source>
        <dbReference type="ARBA" id="ARBA00022801"/>
    </source>
</evidence>
<evidence type="ECO:0000313" key="6">
    <source>
        <dbReference type="Proteomes" id="UP001374579"/>
    </source>
</evidence>
<proteinExistence type="inferred from homology"/>
<dbReference type="PANTHER" id="PTHR12103">
    <property type="entry name" value="5'-NUCLEOTIDASE DOMAIN-CONTAINING"/>
    <property type="match status" value="1"/>
</dbReference>
<evidence type="ECO:0008006" key="7">
    <source>
        <dbReference type="Google" id="ProtNLM"/>
    </source>
</evidence>
<dbReference type="SUPFAM" id="SSF56784">
    <property type="entry name" value="HAD-like"/>
    <property type="match status" value="1"/>
</dbReference>
<evidence type="ECO:0000256" key="2">
    <source>
        <dbReference type="ARBA" id="ARBA00022723"/>
    </source>
</evidence>
<dbReference type="FunFam" id="3.40.50.1000:FF:000176">
    <property type="entry name" value="5'-nucleotidase domain-containing protein, putative"/>
    <property type="match status" value="1"/>
</dbReference>
<evidence type="ECO:0000256" key="1">
    <source>
        <dbReference type="ARBA" id="ARBA00009589"/>
    </source>
</evidence>
<dbReference type="InterPro" id="IPR036412">
    <property type="entry name" value="HAD-like_sf"/>
</dbReference>
<dbReference type="GO" id="GO:0008253">
    <property type="term" value="F:5'-nucleotidase activity"/>
    <property type="evidence" value="ECO:0007669"/>
    <property type="project" value="TreeGrafter"/>
</dbReference>
<dbReference type="InterPro" id="IPR023214">
    <property type="entry name" value="HAD_sf"/>
</dbReference>
<sequence length="288" mass="33773">MLQNAVQGVHKSGVLHQKIMESLDIYVEKVEETKGLLTRLQSEGKKLFLISNSGFPFIDAGMRYMIGPDWLDLFDIVIVSARKPKFFHAGNRPFRLYDPGMGRNTWGRVTTLEKGKVYQQGNLYTLRQMTGWFGPRVLYFGDHVYSDLADPSLRYGWRTGAIIPELEREITLQNDPQYKNTVRWLVILQHLIEEMQYQQSAESKQVIAEWLEERDALRVFAKSVFNPHFGSLFRTHHNPTYFFRRLARFADIYTSSLTNMLHYPSDYTFYPHRVVLPHEPSPFRNFVK</sequence>
<reference evidence="5 6" key="1">
    <citation type="submission" date="2024-02" db="EMBL/GenBank/DDBJ databases">
        <title>Chromosome-scale genome assembly of the rough periwinkle Littorina saxatilis.</title>
        <authorList>
            <person name="De Jode A."/>
            <person name="Faria R."/>
            <person name="Formenti G."/>
            <person name="Sims Y."/>
            <person name="Smith T.P."/>
            <person name="Tracey A."/>
            <person name="Wood J.M.D."/>
            <person name="Zagrodzka Z.B."/>
            <person name="Johannesson K."/>
            <person name="Butlin R.K."/>
            <person name="Leder E.H."/>
        </authorList>
    </citation>
    <scope>NUCLEOTIDE SEQUENCE [LARGE SCALE GENOMIC DNA]</scope>
    <source>
        <strain evidence="5">Snail1</strain>
        <tissue evidence="5">Muscle</tissue>
    </source>
</reference>
<name>A0AAN9AQD8_9CAEN</name>
<protein>
    <recommendedName>
        <fullName evidence="7">5'-nucleotidase domain-containing protein 3</fullName>
    </recommendedName>
</protein>
<dbReference type="PANTHER" id="PTHR12103:SF12">
    <property type="entry name" value="FI20020P1"/>
    <property type="match status" value="1"/>
</dbReference>
<gene>
    <name evidence="5" type="ORF">V1264_010723</name>
</gene>
<dbReference type="Pfam" id="PF05761">
    <property type="entry name" value="5_nucleotid"/>
    <property type="match status" value="1"/>
</dbReference>
<organism evidence="5 6">
    <name type="scientific">Littorina saxatilis</name>
    <dbReference type="NCBI Taxonomy" id="31220"/>
    <lineage>
        <taxon>Eukaryota</taxon>
        <taxon>Metazoa</taxon>
        <taxon>Spiralia</taxon>
        <taxon>Lophotrochozoa</taxon>
        <taxon>Mollusca</taxon>
        <taxon>Gastropoda</taxon>
        <taxon>Caenogastropoda</taxon>
        <taxon>Littorinimorpha</taxon>
        <taxon>Littorinoidea</taxon>
        <taxon>Littorinidae</taxon>
        <taxon>Littorina</taxon>
    </lineage>
</organism>
<dbReference type="Gene3D" id="3.40.50.1000">
    <property type="entry name" value="HAD superfamily/HAD-like"/>
    <property type="match status" value="1"/>
</dbReference>
<accession>A0AAN9AQD8</accession>
<evidence type="ECO:0000256" key="4">
    <source>
        <dbReference type="ARBA" id="ARBA00022842"/>
    </source>
</evidence>
<keyword evidence="3" id="KW-0378">Hydrolase</keyword>
<keyword evidence="4" id="KW-0460">Magnesium</keyword>
<comment type="similarity">
    <text evidence="1">Belongs to the 5'(3')-deoxyribonucleotidase family.</text>
</comment>
<comment type="caution">
    <text evidence="5">The sequence shown here is derived from an EMBL/GenBank/DDBJ whole genome shotgun (WGS) entry which is preliminary data.</text>
</comment>
<dbReference type="EMBL" id="JBAMIC010000024">
    <property type="protein sequence ID" value="KAK7091000.1"/>
    <property type="molecule type" value="Genomic_DNA"/>
</dbReference>
<dbReference type="InterPro" id="IPR008380">
    <property type="entry name" value="HAD-SF_hydro_IG_5-nucl"/>
</dbReference>
<dbReference type="Proteomes" id="UP001374579">
    <property type="component" value="Unassembled WGS sequence"/>
</dbReference>
<keyword evidence="6" id="KW-1185">Reference proteome</keyword>